<gene>
    <name evidence="1" type="ORF">HKD20_05700</name>
</gene>
<evidence type="ECO:0000313" key="2">
    <source>
        <dbReference type="Proteomes" id="UP000603665"/>
    </source>
</evidence>
<reference evidence="1" key="2">
    <citation type="submission" date="2023-10" db="EMBL/GenBank/DDBJ databases">
        <title>Description of novel Gluconobacter species.</title>
        <authorList>
            <person name="Cleenwerck I."/>
            <person name="Cnockaert M."/>
            <person name="Borremans W."/>
            <person name="Wieme A.D."/>
            <person name="De Vuyst L."/>
            <person name="Vandamme P."/>
        </authorList>
    </citation>
    <scope>NUCLEOTIDE SEQUENCE</scope>
    <source>
        <strain evidence="1">LMG1408</strain>
    </source>
</reference>
<dbReference type="EMBL" id="JABCQL010000007">
    <property type="protein sequence ID" value="MBF0856015.1"/>
    <property type="molecule type" value="Genomic_DNA"/>
</dbReference>
<reference evidence="1" key="1">
    <citation type="submission" date="2020-04" db="EMBL/GenBank/DDBJ databases">
        <authorList>
            <person name="Sombolestani A."/>
        </authorList>
    </citation>
    <scope>NUCLEOTIDE SEQUENCE</scope>
    <source>
        <strain evidence="1">LMG1408</strain>
    </source>
</reference>
<sequence>MRDRHNPFYIGQVRGCAVRFFRAPNGVVALPWHACADLTAAAALPDDLRTVFLNMTKSGQWQDSVRTVATDAGDVLIAPHFVAQGAMGAFQQYGLVDEGFEDDWCITAAEAACKMQQGLSPEEKLKNIIMMGRQHLDREDDL</sequence>
<dbReference type="AlphaFoldDB" id="A0AB35ALY5"/>
<name>A0AB35ALY5_GLUOY</name>
<accession>A0AB35ALY5</accession>
<proteinExistence type="predicted"/>
<dbReference type="Proteomes" id="UP000603665">
    <property type="component" value="Unassembled WGS sequence"/>
</dbReference>
<evidence type="ECO:0000313" key="1">
    <source>
        <dbReference type="EMBL" id="MBF0856015.1"/>
    </source>
</evidence>
<comment type="caution">
    <text evidence="1">The sequence shown here is derived from an EMBL/GenBank/DDBJ whole genome shotgun (WGS) entry which is preliminary data.</text>
</comment>
<protein>
    <submittedName>
        <fullName evidence="1">Uncharacterized protein</fullName>
    </submittedName>
</protein>
<organism evidence="1 2">
    <name type="scientific">Gluconobacter oxydans</name>
    <name type="common">Gluconobacter suboxydans</name>
    <dbReference type="NCBI Taxonomy" id="442"/>
    <lineage>
        <taxon>Bacteria</taxon>
        <taxon>Pseudomonadati</taxon>
        <taxon>Pseudomonadota</taxon>
        <taxon>Alphaproteobacteria</taxon>
        <taxon>Acetobacterales</taxon>
        <taxon>Acetobacteraceae</taxon>
        <taxon>Gluconobacter</taxon>
    </lineage>
</organism>
<dbReference type="RefSeq" id="WP_062269506.1">
    <property type="nucleotide sequence ID" value="NZ_BJNM01000006.1"/>
</dbReference>